<proteinExistence type="predicted"/>
<dbReference type="PRINTS" id="PR00040">
    <property type="entry name" value="HTHMERR"/>
</dbReference>
<dbReference type="RefSeq" id="WP_056992915.1">
    <property type="nucleotide sequence ID" value="NZ_BBBX01000018.1"/>
</dbReference>
<evidence type="ECO:0000256" key="4">
    <source>
        <dbReference type="ARBA" id="ARBA00023163"/>
    </source>
</evidence>
<dbReference type="InterPro" id="IPR036244">
    <property type="entry name" value="TipA-like_antibiotic-bd"/>
</dbReference>
<dbReference type="SMART" id="SM00422">
    <property type="entry name" value="HTH_MERR"/>
    <property type="match status" value="1"/>
</dbReference>
<dbReference type="CDD" id="cd01106">
    <property type="entry name" value="HTH_TipAL-Mta"/>
    <property type="match status" value="1"/>
</dbReference>
<dbReference type="GO" id="GO:0003700">
    <property type="term" value="F:DNA-binding transcription factor activity"/>
    <property type="evidence" value="ECO:0007669"/>
    <property type="project" value="InterPro"/>
</dbReference>
<evidence type="ECO:0000313" key="6">
    <source>
        <dbReference type="EMBL" id="KRO16710.1"/>
    </source>
</evidence>
<keyword evidence="1" id="KW-0805">Transcription regulation</keyword>
<dbReference type="InterPro" id="IPR009061">
    <property type="entry name" value="DNA-bd_dom_put_sf"/>
</dbReference>
<evidence type="ECO:0000256" key="1">
    <source>
        <dbReference type="ARBA" id="ARBA00023015"/>
    </source>
</evidence>
<comment type="caution">
    <text evidence="6">The sequence shown here is derived from an EMBL/GenBank/DDBJ whole genome shotgun (WGS) entry which is preliminary data.</text>
</comment>
<accession>A0A0R2MT14</accession>
<dbReference type="PATRIC" id="fig|1293598.4.peg.1034"/>
<dbReference type="GO" id="GO:0003677">
    <property type="term" value="F:DNA binding"/>
    <property type="evidence" value="ECO:0007669"/>
    <property type="project" value="UniProtKB-KW"/>
</dbReference>
<dbReference type="STRING" id="1293598.IV56_GL000984"/>
<evidence type="ECO:0000313" key="7">
    <source>
        <dbReference type="Proteomes" id="UP000050969"/>
    </source>
</evidence>
<dbReference type="Pfam" id="PF13411">
    <property type="entry name" value="MerR_1"/>
    <property type="match status" value="1"/>
</dbReference>
<dbReference type="SUPFAM" id="SSF46955">
    <property type="entry name" value="Putative DNA-binding domain"/>
    <property type="match status" value="1"/>
</dbReference>
<evidence type="ECO:0000256" key="2">
    <source>
        <dbReference type="ARBA" id="ARBA00023125"/>
    </source>
</evidence>
<dbReference type="InterPro" id="IPR047057">
    <property type="entry name" value="MerR_fam"/>
</dbReference>
<dbReference type="Gene3D" id="1.10.1660.10">
    <property type="match status" value="1"/>
</dbReference>
<evidence type="ECO:0000259" key="5">
    <source>
        <dbReference type="PROSITE" id="PS50937"/>
    </source>
</evidence>
<reference evidence="6 7" key="1">
    <citation type="journal article" date="2015" name="Genome Announc.">
        <title>Expanding the biotechnology potential of lactobacilli through comparative genomics of 213 strains and associated genera.</title>
        <authorList>
            <person name="Sun Z."/>
            <person name="Harris H.M."/>
            <person name="McCann A."/>
            <person name="Guo C."/>
            <person name="Argimon S."/>
            <person name="Zhang W."/>
            <person name="Yang X."/>
            <person name="Jeffery I.B."/>
            <person name="Cooney J.C."/>
            <person name="Kagawa T.F."/>
            <person name="Liu W."/>
            <person name="Song Y."/>
            <person name="Salvetti E."/>
            <person name="Wrobel A."/>
            <person name="Rasinkangas P."/>
            <person name="Parkhill J."/>
            <person name="Rea M.C."/>
            <person name="O'Sullivan O."/>
            <person name="Ritari J."/>
            <person name="Douillard F.P."/>
            <person name="Paul Ross R."/>
            <person name="Yang R."/>
            <person name="Briner A.E."/>
            <person name="Felis G.E."/>
            <person name="de Vos W.M."/>
            <person name="Barrangou R."/>
            <person name="Klaenhammer T.R."/>
            <person name="Caufield P.W."/>
            <person name="Cui Y."/>
            <person name="Zhang H."/>
            <person name="O'Toole P.W."/>
        </authorList>
    </citation>
    <scope>NUCLEOTIDE SEQUENCE [LARGE SCALE GENOMIC DNA]</scope>
    <source>
        <strain evidence="6 7">DSM 24301</strain>
    </source>
</reference>
<keyword evidence="2" id="KW-0238">DNA-binding</keyword>
<name>A0A0R2MT14_9LACO</name>
<feature type="domain" description="HTH merR-type" evidence="5">
    <location>
        <begin position="1"/>
        <end position="69"/>
    </location>
</feature>
<dbReference type="PANTHER" id="PTHR30204">
    <property type="entry name" value="REDOX-CYCLING DRUG-SENSING TRANSCRIPTIONAL ACTIVATOR SOXR"/>
    <property type="match status" value="1"/>
</dbReference>
<dbReference type="Proteomes" id="UP000050969">
    <property type="component" value="Unassembled WGS sequence"/>
</dbReference>
<keyword evidence="4" id="KW-0804">Transcription</keyword>
<evidence type="ECO:0000256" key="3">
    <source>
        <dbReference type="ARBA" id="ARBA00023159"/>
    </source>
</evidence>
<gene>
    <name evidence="6" type="ORF">IV56_GL000984</name>
</gene>
<protein>
    <recommendedName>
        <fullName evidence="5">HTH merR-type domain-containing protein</fullName>
    </recommendedName>
</protein>
<dbReference type="EMBL" id="JQCE01000034">
    <property type="protein sequence ID" value="KRO16710.1"/>
    <property type="molecule type" value="Genomic_DNA"/>
</dbReference>
<organism evidence="6 7">
    <name type="scientific">Lacticaseibacillus saniviri JCM 17471 = DSM 24301</name>
    <dbReference type="NCBI Taxonomy" id="1293598"/>
    <lineage>
        <taxon>Bacteria</taxon>
        <taxon>Bacillati</taxon>
        <taxon>Bacillota</taxon>
        <taxon>Bacilli</taxon>
        <taxon>Lactobacillales</taxon>
        <taxon>Lactobacillaceae</taxon>
        <taxon>Lacticaseibacillus</taxon>
    </lineage>
</organism>
<dbReference type="SUPFAM" id="SSF89082">
    <property type="entry name" value="Antibiotic binding domain of TipA-like multidrug resistance regulators"/>
    <property type="match status" value="1"/>
</dbReference>
<keyword evidence="7" id="KW-1185">Reference proteome</keyword>
<keyword evidence="3" id="KW-0010">Activator</keyword>
<sequence length="252" mass="28418">MYQIQALAKVAGVSVRTLRYYHEIGLLVPQVAPNGYRQYSEADVDTLQLIVMYRQLDFSLAQIKQLLTTPASKRLARLKEQQVIIAAKRTELDQISQQLAATIHNQEEAQQMSDKQKFEAFKHAQIKANDDQYGAEVTARFGSEQKRAADQHFGQLTQAQYQQMQEAEQQLTAALKTYLAAPALPSAAAEAAFQAHRDWLQVAMPDYTPQIHQQLAAMYVADERFGKYYTKLVGDRDAAVALEAIVSYYTKA</sequence>
<dbReference type="PROSITE" id="PS50937">
    <property type="entry name" value="HTH_MERR_2"/>
    <property type="match status" value="1"/>
</dbReference>
<dbReference type="AlphaFoldDB" id="A0A0R2MT14"/>
<dbReference type="Pfam" id="PF07739">
    <property type="entry name" value="TipAS"/>
    <property type="match status" value="1"/>
</dbReference>
<dbReference type="Gene3D" id="1.10.490.50">
    <property type="entry name" value="Antibiotic binding domain of TipA-like multidrug resistance regulators"/>
    <property type="match status" value="1"/>
</dbReference>
<dbReference type="InterPro" id="IPR000551">
    <property type="entry name" value="MerR-type_HTH_dom"/>
</dbReference>
<dbReference type="PANTHER" id="PTHR30204:SF90">
    <property type="entry name" value="HTH-TYPE TRANSCRIPTIONAL ACTIVATOR MTA"/>
    <property type="match status" value="1"/>
</dbReference>
<dbReference type="InterPro" id="IPR012925">
    <property type="entry name" value="TipAS_dom"/>
</dbReference>